<sequence>MSDIRRIPTKRHRDEYDRWVAFLNAASIRHEDNVDATYGVYEDNRLIATGSIYRNILKCIAVCKDYTGGPVLNQLISFLMSEVMEQGYTAVYVYTKPESVVSFKYLGFKEIATVEDLVFLEKAVHGFDEYLNKLKELAHDKPDSSAIVMNANPFTKGHQYLVEYASQHSEHVYVFVLSEDISEFPAAVRFNLVKAGTAHLKNVEVVETGNYMVSSQTFPSYFLKEEADVTYVHASLDASIFRQVAQAMHITKRFVGEEPYSQATAIYNQALSSILNSEIELEIIPRKEFDHEVISASRVRKALKINDLETVKKLVPETTLEYLVSDEGQHLVHELRNGGKYHDKV</sequence>
<comment type="catalytic activity">
    <reaction evidence="3">
        <text>holo-[citrate lyase ACP] + acetate + ATP = acetyl-[citrate lyase ACP] + AMP + diphosphate</text>
        <dbReference type="Rhea" id="RHEA:23788"/>
        <dbReference type="Rhea" id="RHEA-COMP:10158"/>
        <dbReference type="Rhea" id="RHEA-COMP:13710"/>
        <dbReference type="ChEBI" id="CHEBI:30089"/>
        <dbReference type="ChEBI" id="CHEBI:30616"/>
        <dbReference type="ChEBI" id="CHEBI:33019"/>
        <dbReference type="ChEBI" id="CHEBI:82683"/>
        <dbReference type="ChEBI" id="CHEBI:137976"/>
        <dbReference type="ChEBI" id="CHEBI:456215"/>
        <dbReference type="EC" id="6.2.1.22"/>
    </reaction>
</comment>
<dbReference type="Gene3D" id="3.40.630.30">
    <property type="match status" value="1"/>
</dbReference>
<dbReference type="SUPFAM" id="SSF52374">
    <property type="entry name" value="Nucleotidylyl transferase"/>
    <property type="match status" value="1"/>
</dbReference>
<dbReference type="GO" id="GO:0016747">
    <property type="term" value="F:acyltransferase activity, transferring groups other than amino-acyl groups"/>
    <property type="evidence" value="ECO:0007669"/>
    <property type="project" value="InterPro"/>
</dbReference>
<comment type="function">
    <text evidence="3">Acetylation of prosthetic group (2-(5''-phosphoribosyl)-3'-dephosphocoenzyme-A) of the gamma subunit of citrate lyase.</text>
</comment>
<dbReference type="SUPFAM" id="SSF55729">
    <property type="entry name" value="Acyl-CoA N-acyltransferases (Nat)"/>
    <property type="match status" value="1"/>
</dbReference>
<evidence type="ECO:0000256" key="3">
    <source>
        <dbReference type="PIRNR" id="PIRNR005751"/>
    </source>
</evidence>
<feature type="domain" description="N-acetyltransferase" evidence="4">
    <location>
        <begin position="1"/>
        <end position="136"/>
    </location>
</feature>
<dbReference type="InterPro" id="IPR014729">
    <property type="entry name" value="Rossmann-like_a/b/a_fold"/>
</dbReference>
<dbReference type="PANTHER" id="PTHR40599:SF1">
    <property type="entry name" value="[CITRATE [PRO-3S]-LYASE] LIGASE"/>
    <property type="match status" value="1"/>
</dbReference>
<evidence type="ECO:0000256" key="1">
    <source>
        <dbReference type="ARBA" id="ARBA00022741"/>
    </source>
</evidence>
<dbReference type="InterPro" id="IPR005216">
    <property type="entry name" value="Citrate_lyase_ligase"/>
</dbReference>
<dbReference type="PIRSF" id="PIRSF005751">
    <property type="entry name" value="Acet_citr_lig"/>
    <property type="match status" value="1"/>
</dbReference>
<dbReference type="EMBL" id="CP060715">
    <property type="protein sequence ID" value="QNN59990.1"/>
    <property type="molecule type" value="Genomic_DNA"/>
</dbReference>
<dbReference type="GO" id="GO:0005524">
    <property type="term" value="F:ATP binding"/>
    <property type="evidence" value="ECO:0007669"/>
    <property type="project" value="UniProtKB-UniRule"/>
</dbReference>
<evidence type="ECO:0000256" key="2">
    <source>
        <dbReference type="ARBA" id="ARBA00022840"/>
    </source>
</evidence>
<evidence type="ECO:0000313" key="5">
    <source>
        <dbReference type="EMBL" id="QNN59990.1"/>
    </source>
</evidence>
<proteinExistence type="predicted"/>
<keyword evidence="1 3" id="KW-0547">Nucleotide-binding</keyword>
<dbReference type="Gene3D" id="3.40.50.620">
    <property type="entry name" value="HUPs"/>
    <property type="match status" value="1"/>
</dbReference>
<protein>
    <recommendedName>
        <fullName evidence="3">[Citrate [pro-3S]-lyase] ligase</fullName>
        <ecNumber evidence="3">6.2.1.22</ecNumber>
    </recommendedName>
</protein>
<keyword evidence="2 3" id="KW-0067">ATP-binding</keyword>
<dbReference type="AlphaFoldDB" id="A0A7G9RWL5"/>
<dbReference type="PROSITE" id="PS51186">
    <property type="entry name" value="GNAT"/>
    <property type="match status" value="1"/>
</dbReference>
<keyword evidence="6" id="KW-1185">Reference proteome</keyword>
<dbReference type="EC" id="6.2.1.22" evidence="3"/>
<dbReference type="Pfam" id="PF08218">
    <property type="entry name" value="Citrate_ly_lig"/>
    <property type="match status" value="1"/>
</dbReference>
<evidence type="ECO:0000259" key="4">
    <source>
        <dbReference type="PROSITE" id="PS51186"/>
    </source>
</evidence>
<dbReference type="KEGG" id="eio:H9L01_06280"/>
<organism evidence="5 6">
    <name type="scientific">Erysipelothrix inopinata</name>
    <dbReference type="NCBI Taxonomy" id="225084"/>
    <lineage>
        <taxon>Bacteria</taxon>
        <taxon>Bacillati</taxon>
        <taxon>Bacillota</taxon>
        <taxon>Erysipelotrichia</taxon>
        <taxon>Erysipelotrichales</taxon>
        <taxon>Erysipelotrichaceae</taxon>
        <taxon>Erysipelothrix</taxon>
    </lineage>
</organism>
<dbReference type="GO" id="GO:0016829">
    <property type="term" value="F:lyase activity"/>
    <property type="evidence" value="ECO:0007669"/>
    <property type="project" value="UniProtKB-KW"/>
</dbReference>
<dbReference type="InterPro" id="IPR000182">
    <property type="entry name" value="GNAT_dom"/>
</dbReference>
<gene>
    <name evidence="5" type="primary">citC</name>
    <name evidence="5" type="ORF">H9L01_06280</name>
</gene>
<keyword evidence="5" id="KW-0456">Lyase</keyword>
<evidence type="ECO:0000313" key="6">
    <source>
        <dbReference type="Proteomes" id="UP000515928"/>
    </source>
</evidence>
<dbReference type="NCBIfam" id="TIGR00124">
    <property type="entry name" value="cit_ly_ligase"/>
    <property type="match status" value="1"/>
</dbReference>
<dbReference type="RefSeq" id="WP_187533123.1">
    <property type="nucleotide sequence ID" value="NZ_CBCSHU010000002.1"/>
</dbReference>
<dbReference type="InterPro" id="IPR013166">
    <property type="entry name" value="Citrate_lyase_ligase_C"/>
</dbReference>
<dbReference type="SMART" id="SM00764">
    <property type="entry name" value="Citrate_ly_lig"/>
    <property type="match status" value="1"/>
</dbReference>
<dbReference type="InterPro" id="IPR016181">
    <property type="entry name" value="Acyl_CoA_acyltransferase"/>
</dbReference>
<reference evidence="5 6" key="1">
    <citation type="submission" date="2020-08" db="EMBL/GenBank/DDBJ databases">
        <title>Genome sequence of Erysipelothrix inopinata DSM 15511T.</title>
        <authorList>
            <person name="Hyun D.-W."/>
            <person name="Bae J.-W."/>
        </authorList>
    </citation>
    <scope>NUCLEOTIDE SEQUENCE [LARGE SCALE GENOMIC DNA]</scope>
    <source>
        <strain evidence="5 6">DSM 15511</strain>
    </source>
</reference>
<keyword evidence="3 5" id="KW-0436">Ligase</keyword>
<name>A0A7G9RWL5_9FIRM</name>
<dbReference type="GO" id="GO:0008771">
    <property type="term" value="F:[citrate (pro-3S)-lyase] ligase activity"/>
    <property type="evidence" value="ECO:0007669"/>
    <property type="project" value="UniProtKB-EC"/>
</dbReference>
<accession>A0A7G9RWL5</accession>
<dbReference type="Proteomes" id="UP000515928">
    <property type="component" value="Chromosome"/>
</dbReference>
<dbReference type="PANTHER" id="PTHR40599">
    <property type="entry name" value="[CITRATE [PRO-3S]-LYASE] LIGASE"/>
    <property type="match status" value="1"/>
</dbReference>